<dbReference type="InParanoid" id="A5DTV9"/>
<feature type="region of interest" description="Disordered" evidence="1">
    <location>
        <begin position="679"/>
        <end position="740"/>
    </location>
</feature>
<dbReference type="Proteomes" id="UP000001996">
    <property type="component" value="Unassembled WGS sequence"/>
</dbReference>
<dbReference type="STRING" id="379508.A5DTV9"/>
<dbReference type="OrthoDB" id="4026843at2759"/>
<evidence type="ECO:0000313" key="2">
    <source>
        <dbReference type="EMBL" id="EDK42617.1"/>
    </source>
</evidence>
<feature type="compositionally biased region" description="Polar residues" evidence="1">
    <location>
        <begin position="399"/>
        <end position="415"/>
    </location>
</feature>
<feature type="compositionally biased region" description="Polar residues" evidence="1">
    <location>
        <begin position="207"/>
        <end position="217"/>
    </location>
</feature>
<feature type="compositionally biased region" description="Low complexity" evidence="1">
    <location>
        <begin position="109"/>
        <end position="129"/>
    </location>
</feature>
<evidence type="ECO:0000256" key="1">
    <source>
        <dbReference type="SAM" id="MobiDB-lite"/>
    </source>
</evidence>
<feature type="region of interest" description="Disordered" evidence="1">
    <location>
        <begin position="203"/>
        <end position="242"/>
    </location>
</feature>
<feature type="compositionally biased region" description="Polar residues" evidence="1">
    <location>
        <begin position="548"/>
        <end position="557"/>
    </location>
</feature>
<proteinExistence type="predicted"/>
<feature type="region of interest" description="Disordered" evidence="1">
    <location>
        <begin position="376"/>
        <end position="443"/>
    </location>
</feature>
<accession>A5DTV9</accession>
<feature type="compositionally biased region" description="Low complexity" evidence="1">
    <location>
        <begin position="580"/>
        <end position="608"/>
    </location>
</feature>
<feature type="compositionally biased region" description="Polar residues" evidence="1">
    <location>
        <begin position="626"/>
        <end position="637"/>
    </location>
</feature>
<dbReference type="AlphaFoldDB" id="A5DTV9"/>
<sequence length="740" mass="75707">MKATVQDKRQISMLDRVHTELPVKQMLDLPKSTVKVNKALDMKVKVLVQRTNLNAGASTLSGHPWDETELAKQRLHDAARGNAGLSAGTDSGHGSTLNAVGAGAGAAGAAGLAGSHSQGTKPKTSTSKSGKSEDDEIFVNVRGIKDNALATKLARTAVARLQKTHASVVSKVKELQVDASSGVVRDENGNEIARYEDLIVEGAKVSRPSSQTSSPKRSGSRGHRTNKSVSSIGSGSGSGSGIGTGATTGAGLGASGIAAAAARDASAKHPHLTEPTHHTLANTGKYDYASAGQNQISSKQYESTPGKVQPPYPEGVSATRNTTADPRSTTGGNHGLGYDENKIHSSGHPLKESSGSSGFGSGTGYSGGLPAHSNYDDVQYSSSHGHAAGSAGLPGRGLHSNQEIPRSSENTSQASRGLPTHSNYDEKETETRNAYTDSENNKSQLEGGLSGLAASIVGASGIGGALESMGVTSSGNTSSSNRGASIQGDKAEAGVKTTDSTQHLLGSNAYPKDAVREYSTSSSSSTLDNRINDATGGQYKDHSRGSVDSRNIPSSFSRGEGGHTSLDPVNYGTAANTSDNTKSQQQQYTSNSTSGNASNYATTNPAATTGGGGKSNDVLKDLEVGSGNTATSHNQSHVPRKFDSDNYENVTAAEYINDGGLDDSKYKDRNAFAQPTTNTAASAVGNAGHNTTSSGLGASHGVPTTSSSTQPAATSVGGGVDAYDEANTSTGSYRMPGGWD</sequence>
<name>A5DTV9_LODEL</name>
<feature type="compositionally biased region" description="Low complexity" evidence="1">
    <location>
        <begin position="381"/>
        <end position="391"/>
    </location>
</feature>
<reference evidence="2 3" key="1">
    <citation type="journal article" date="2009" name="Nature">
        <title>Evolution of pathogenicity and sexual reproduction in eight Candida genomes.</title>
        <authorList>
            <person name="Butler G."/>
            <person name="Rasmussen M.D."/>
            <person name="Lin M.F."/>
            <person name="Santos M.A."/>
            <person name="Sakthikumar S."/>
            <person name="Munro C.A."/>
            <person name="Rheinbay E."/>
            <person name="Grabherr M."/>
            <person name="Forche A."/>
            <person name="Reedy J.L."/>
            <person name="Agrafioti I."/>
            <person name="Arnaud M.B."/>
            <person name="Bates S."/>
            <person name="Brown A.J."/>
            <person name="Brunke S."/>
            <person name="Costanzo M.C."/>
            <person name="Fitzpatrick D.A."/>
            <person name="de Groot P.W."/>
            <person name="Harris D."/>
            <person name="Hoyer L.L."/>
            <person name="Hube B."/>
            <person name="Klis F.M."/>
            <person name="Kodira C."/>
            <person name="Lennard N."/>
            <person name="Logue M.E."/>
            <person name="Martin R."/>
            <person name="Neiman A.M."/>
            <person name="Nikolaou E."/>
            <person name="Quail M.A."/>
            <person name="Quinn J."/>
            <person name="Santos M.C."/>
            <person name="Schmitzberger F.F."/>
            <person name="Sherlock G."/>
            <person name="Shah P."/>
            <person name="Silverstein K.A."/>
            <person name="Skrzypek M.S."/>
            <person name="Soll D."/>
            <person name="Staggs R."/>
            <person name="Stansfield I."/>
            <person name="Stumpf M.P."/>
            <person name="Sudbery P.E."/>
            <person name="Srikantha T."/>
            <person name="Zeng Q."/>
            <person name="Berman J."/>
            <person name="Berriman M."/>
            <person name="Heitman J."/>
            <person name="Gow N.A."/>
            <person name="Lorenz M.C."/>
            <person name="Birren B.W."/>
            <person name="Kellis M."/>
            <person name="Cuomo C.A."/>
        </authorList>
    </citation>
    <scope>NUCLEOTIDE SEQUENCE [LARGE SCALE GENOMIC DNA]</scope>
    <source>
        <strain evidence="3">ATCC 11503 / BCRC 21390 / CBS 2605 / JCM 1781 / NBRC 1676 / NRRL YB-4239</strain>
    </source>
</reference>
<dbReference type="KEGG" id="lel:PVL30_000763"/>
<organism evidence="2 3">
    <name type="scientific">Lodderomyces elongisporus (strain ATCC 11503 / CBS 2605 / JCM 1781 / NBRC 1676 / NRRL YB-4239)</name>
    <name type="common">Yeast</name>
    <name type="synonym">Saccharomyces elongisporus</name>
    <dbReference type="NCBI Taxonomy" id="379508"/>
    <lineage>
        <taxon>Eukaryota</taxon>
        <taxon>Fungi</taxon>
        <taxon>Dikarya</taxon>
        <taxon>Ascomycota</taxon>
        <taxon>Saccharomycotina</taxon>
        <taxon>Pichiomycetes</taxon>
        <taxon>Debaryomycetaceae</taxon>
        <taxon>Candida/Lodderomyces clade</taxon>
        <taxon>Lodderomyces</taxon>
    </lineage>
</organism>
<dbReference type="GeneID" id="5235818"/>
<dbReference type="VEuPathDB" id="FungiDB:LELG_00795"/>
<feature type="compositionally biased region" description="Polar residues" evidence="1">
    <location>
        <begin position="432"/>
        <end position="443"/>
    </location>
</feature>
<feature type="region of interest" description="Disordered" evidence="1">
    <location>
        <begin position="471"/>
        <end position="645"/>
    </location>
</feature>
<feature type="region of interest" description="Disordered" evidence="1">
    <location>
        <begin position="299"/>
        <end position="363"/>
    </location>
</feature>
<protein>
    <submittedName>
        <fullName evidence="2">Uncharacterized protein</fullName>
    </submittedName>
</protein>
<feature type="compositionally biased region" description="Polar residues" evidence="1">
    <location>
        <begin position="318"/>
        <end position="331"/>
    </location>
</feature>
<dbReference type="HOGENOM" id="CLU_375090_0_0_1"/>
<feature type="region of interest" description="Disordered" evidence="1">
    <location>
        <begin position="108"/>
        <end position="133"/>
    </location>
</feature>
<gene>
    <name evidence="2" type="ORF">LELG_00795</name>
</gene>
<feature type="compositionally biased region" description="Low complexity" evidence="1">
    <location>
        <begin position="703"/>
        <end position="715"/>
    </location>
</feature>
<keyword evidence="3" id="KW-1185">Reference proteome</keyword>
<dbReference type="eggNOG" id="ENOG502S4QU">
    <property type="taxonomic scope" value="Eukaryota"/>
</dbReference>
<evidence type="ECO:0000313" key="3">
    <source>
        <dbReference type="Proteomes" id="UP000001996"/>
    </source>
</evidence>
<dbReference type="EMBL" id="CH981524">
    <property type="protein sequence ID" value="EDK42617.1"/>
    <property type="molecule type" value="Genomic_DNA"/>
</dbReference>
<feature type="region of interest" description="Disordered" evidence="1">
    <location>
        <begin position="265"/>
        <end position="284"/>
    </location>
</feature>
<feature type="compositionally biased region" description="Low complexity" evidence="1">
    <location>
        <begin position="471"/>
        <end position="485"/>
    </location>
</feature>
<feature type="compositionally biased region" description="Basic and acidic residues" evidence="1">
    <location>
        <begin position="265"/>
        <end position="277"/>
    </location>
</feature>